<dbReference type="PANTHER" id="PTHR38111:SF2">
    <property type="entry name" value="FINGER DOMAIN PROTEIN, PUTATIVE (AFU_ORTHOLOGUE AFUA_1G01560)-RELATED"/>
    <property type="match status" value="1"/>
</dbReference>
<dbReference type="InterPro" id="IPR053178">
    <property type="entry name" value="Osmoadaptation_assoc"/>
</dbReference>
<name>A0A6A6FSV8_9PEZI</name>
<dbReference type="AlphaFoldDB" id="A0A6A6FSV8"/>
<dbReference type="Proteomes" id="UP000799539">
    <property type="component" value="Unassembled WGS sequence"/>
</dbReference>
<evidence type="ECO:0000313" key="2">
    <source>
        <dbReference type="Proteomes" id="UP000799539"/>
    </source>
</evidence>
<reference evidence="1" key="1">
    <citation type="journal article" date="2020" name="Stud. Mycol.">
        <title>101 Dothideomycetes genomes: a test case for predicting lifestyles and emergence of pathogens.</title>
        <authorList>
            <person name="Haridas S."/>
            <person name="Albert R."/>
            <person name="Binder M."/>
            <person name="Bloem J."/>
            <person name="Labutti K."/>
            <person name="Salamov A."/>
            <person name="Andreopoulos B."/>
            <person name="Baker S."/>
            <person name="Barry K."/>
            <person name="Bills G."/>
            <person name="Bluhm B."/>
            <person name="Cannon C."/>
            <person name="Castanera R."/>
            <person name="Culley D."/>
            <person name="Daum C."/>
            <person name="Ezra D."/>
            <person name="Gonzalez J."/>
            <person name="Henrissat B."/>
            <person name="Kuo A."/>
            <person name="Liang C."/>
            <person name="Lipzen A."/>
            <person name="Lutzoni F."/>
            <person name="Magnuson J."/>
            <person name="Mondo S."/>
            <person name="Nolan M."/>
            <person name="Ohm R."/>
            <person name="Pangilinan J."/>
            <person name="Park H.-J."/>
            <person name="Ramirez L."/>
            <person name="Alfaro M."/>
            <person name="Sun H."/>
            <person name="Tritt A."/>
            <person name="Yoshinaga Y."/>
            <person name="Zwiers L.-H."/>
            <person name="Turgeon B."/>
            <person name="Goodwin S."/>
            <person name="Spatafora J."/>
            <person name="Crous P."/>
            <person name="Grigoriev I."/>
        </authorList>
    </citation>
    <scope>NUCLEOTIDE SEQUENCE</scope>
    <source>
        <strain evidence="1">SCOH1-5</strain>
    </source>
</reference>
<evidence type="ECO:0000313" key="1">
    <source>
        <dbReference type="EMBL" id="KAF2216585.1"/>
    </source>
</evidence>
<proteinExistence type="predicted"/>
<evidence type="ECO:0008006" key="3">
    <source>
        <dbReference type="Google" id="ProtNLM"/>
    </source>
</evidence>
<dbReference type="PANTHER" id="PTHR38111">
    <property type="entry name" value="ZN(2)-C6 FUNGAL-TYPE DOMAIN-CONTAINING PROTEIN-RELATED"/>
    <property type="match status" value="1"/>
</dbReference>
<protein>
    <recommendedName>
        <fullName evidence="3">Transcription factor domain-containing protein</fullName>
    </recommendedName>
</protein>
<accession>A0A6A6FSV8</accession>
<sequence>MASSATPVTTTPTPNYSVVLTRRYRNLQPQVKCCGACQLRRKVDPISGYCTQCAAQQRAHRESSTSTSSGESDETILYTIDQRSMQRNQLLYGFLQSYFPSNPEPEVWLARHMSPLLVLPELDLSSPLMSSAIDTLCLAHMGRTQQDRQLVCASQDAYGKVLSSMRRALSGQPASRATSREVIASCLLMSVYNDSIPGSSSLNNYATHLFGAAQYAQACGSSCLDPSVPFDQKLLMWLRFQSLFVCVARRKSFFWSQHEWRAMETRFDPGGSRSWYPLLVPLPGLLELADRYLRQPGRAAPQVRAALDVCRDLDIFREKHHEWAEVDFAGKPGVVYVTDPDDFDMEIEEHLFMTTSSTFTSFHAFHDAAHAMRCMVSWFMALVSDCALLRLLATYPSAQEHIKRAPQEVEHKAFQSATEICRSVYYYSMLNSLAYAHLLCVVLDLVQVIFEEIGALREAGWCQACLIATNMRMQRVRHQRHETLCRVGDLNGAFTKACRYRTMPVAATVEGCGLPR</sequence>
<gene>
    <name evidence="1" type="ORF">CERZMDRAFT_93878</name>
</gene>
<dbReference type="OrthoDB" id="3632729at2759"/>
<keyword evidence="2" id="KW-1185">Reference proteome</keyword>
<dbReference type="EMBL" id="ML992664">
    <property type="protein sequence ID" value="KAF2216585.1"/>
    <property type="molecule type" value="Genomic_DNA"/>
</dbReference>
<organism evidence="1 2">
    <name type="scientific">Cercospora zeae-maydis SCOH1-5</name>
    <dbReference type="NCBI Taxonomy" id="717836"/>
    <lineage>
        <taxon>Eukaryota</taxon>
        <taxon>Fungi</taxon>
        <taxon>Dikarya</taxon>
        <taxon>Ascomycota</taxon>
        <taxon>Pezizomycotina</taxon>
        <taxon>Dothideomycetes</taxon>
        <taxon>Dothideomycetidae</taxon>
        <taxon>Mycosphaerellales</taxon>
        <taxon>Mycosphaerellaceae</taxon>
        <taxon>Cercospora</taxon>
    </lineage>
</organism>